<comment type="subcellular location">
    <subcellularLocation>
        <location evidence="2 7">Cytoplasm</location>
    </subcellularLocation>
</comment>
<dbReference type="EMBL" id="JAPDMZ010000003">
    <property type="protein sequence ID" value="KAK0557751.1"/>
    <property type="molecule type" value="Genomic_DNA"/>
</dbReference>
<accession>A0AAN6JUQ2</accession>
<evidence type="ECO:0000256" key="6">
    <source>
        <dbReference type="ARBA" id="ARBA00023235"/>
    </source>
</evidence>
<feature type="compositionally biased region" description="Polar residues" evidence="8">
    <location>
        <begin position="449"/>
        <end position="468"/>
    </location>
</feature>
<name>A0AAN6JUQ2_9BASI</name>
<dbReference type="Proteomes" id="UP001176517">
    <property type="component" value="Unassembled WGS sequence"/>
</dbReference>
<dbReference type="PANTHER" id="PTHR10012">
    <property type="entry name" value="SERINE/THREONINE-PROTEIN PHOSPHATASE 2A REGULATORY SUBUNIT B"/>
    <property type="match status" value="1"/>
</dbReference>
<evidence type="ECO:0000256" key="4">
    <source>
        <dbReference type="ARBA" id="ARBA00022490"/>
    </source>
</evidence>
<dbReference type="PANTHER" id="PTHR10012:SF0">
    <property type="entry name" value="SERINE_THREONINE-PROTEIN PHOSPHATASE 2A ACTIVATOR"/>
    <property type="match status" value="1"/>
</dbReference>
<feature type="compositionally biased region" description="Low complexity" evidence="8">
    <location>
        <begin position="392"/>
        <end position="417"/>
    </location>
</feature>
<keyword evidence="5 7" id="KW-0697">Rotamase</keyword>
<dbReference type="SUPFAM" id="SSF140984">
    <property type="entry name" value="PTPA-like"/>
    <property type="match status" value="1"/>
</dbReference>
<evidence type="ECO:0000256" key="5">
    <source>
        <dbReference type="ARBA" id="ARBA00023110"/>
    </source>
</evidence>
<evidence type="ECO:0000313" key="10">
    <source>
        <dbReference type="Proteomes" id="UP001176517"/>
    </source>
</evidence>
<reference evidence="9" key="1">
    <citation type="journal article" date="2023" name="PhytoFront">
        <title>Draft Genome Resources of Seven Strains of Tilletia horrida, Causal Agent of Kernel Smut of Rice.</title>
        <authorList>
            <person name="Khanal S."/>
            <person name="Antony Babu S."/>
            <person name="Zhou X.G."/>
        </authorList>
    </citation>
    <scope>NUCLEOTIDE SEQUENCE</scope>
    <source>
        <strain evidence="9">TX6</strain>
    </source>
</reference>
<keyword evidence="10" id="KW-1185">Reference proteome</keyword>
<comment type="caution">
    <text evidence="9">The sequence shown here is derived from an EMBL/GenBank/DDBJ whole genome shotgun (WGS) entry which is preliminary data.</text>
</comment>
<dbReference type="InterPro" id="IPR043170">
    <property type="entry name" value="PTPA_C_lid"/>
</dbReference>
<dbReference type="GO" id="GO:0005634">
    <property type="term" value="C:nucleus"/>
    <property type="evidence" value="ECO:0007669"/>
    <property type="project" value="TreeGrafter"/>
</dbReference>
<dbReference type="GO" id="GO:0007052">
    <property type="term" value="P:mitotic spindle organization"/>
    <property type="evidence" value="ECO:0007669"/>
    <property type="project" value="TreeGrafter"/>
</dbReference>
<comment type="similarity">
    <text evidence="3 7">Belongs to the PTPA-type PPIase family.</text>
</comment>
<comment type="catalytic activity">
    <reaction evidence="1 7">
        <text>[protein]-peptidylproline (omega=180) = [protein]-peptidylproline (omega=0)</text>
        <dbReference type="Rhea" id="RHEA:16237"/>
        <dbReference type="Rhea" id="RHEA-COMP:10747"/>
        <dbReference type="Rhea" id="RHEA-COMP:10748"/>
        <dbReference type="ChEBI" id="CHEBI:83833"/>
        <dbReference type="ChEBI" id="CHEBI:83834"/>
        <dbReference type="EC" id="5.2.1.8"/>
    </reaction>
</comment>
<evidence type="ECO:0000256" key="1">
    <source>
        <dbReference type="ARBA" id="ARBA00000971"/>
    </source>
</evidence>
<feature type="region of interest" description="Disordered" evidence="8">
    <location>
        <begin position="392"/>
        <end position="506"/>
    </location>
</feature>
<dbReference type="Gene3D" id="1.20.120.1150">
    <property type="match status" value="1"/>
</dbReference>
<evidence type="ECO:0000256" key="2">
    <source>
        <dbReference type="ARBA" id="ARBA00004496"/>
    </source>
</evidence>
<dbReference type="InterPro" id="IPR037218">
    <property type="entry name" value="PTPA_sf"/>
</dbReference>
<evidence type="ECO:0000256" key="3">
    <source>
        <dbReference type="ARBA" id="ARBA00011019"/>
    </source>
</evidence>
<keyword evidence="6 7" id="KW-0413">Isomerase</keyword>
<evidence type="ECO:0000256" key="8">
    <source>
        <dbReference type="SAM" id="MobiDB-lite"/>
    </source>
</evidence>
<protein>
    <recommendedName>
        <fullName evidence="7">Serine/threonine-protein phosphatase 2A activator</fullName>
        <ecNumber evidence="7">5.2.1.8</ecNumber>
    </recommendedName>
    <alternativeName>
        <fullName evidence="7">Phosphotyrosyl phosphatase activator</fullName>
    </alternativeName>
</protein>
<comment type="function">
    <text evidence="7">PPIases accelerate the folding of proteins. It catalyzes the cis-trans isomerization of proline imidic peptide bonds in oligopeptides.</text>
</comment>
<feature type="compositionally biased region" description="Polar residues" evidence="8">
    <location>
        <begin position="423"/>
        <end position="432"/>
    </location>
</feature>
<dbReference type="GO" id="GO:0008160">
    <property type="term" value="F:protein tyrosine phosphatase activator activity"/>
    <property type="evidence" value="ECO:0007669"/>
    <property type="project" value="TreeGrafter"/>
</dbReference>
<sequence>MDPASEQAAVLQLLPRIDTSHPSVLSAISAPVKRIFTDQDLAAFAGSEAHSIYSLFVARLADASIAQPILPLDRGGSDSATSRGFQQILNLFAELDRWTAGIPREGGPQRFGNIAFRKWGQRLEEEAVALHKRLLPEHLHPFITELCSPFLASFGNFARIDYGSGHELSFALWICYLYRLNFFGAYHDAQDQQEERVSEAQRHQRLEKQLALQILPRYLRTVYALQDQYSLEPAGSHGVWGLDDFHFLPYIIGAAQLSSQDRFRPRDVLPNSGQQPPLPNLYSASIQRIMSLKSGGPFGEHSPMLTDIASSVPSWTKVMRGLLRMYEAEVLGKRVVIQLWDFGGVGWVWEGSSTSKPEHPANESKLAVQRDQQQAFAPTAAPWAAASSASTTVAGNGAQPSSFAPPTAAPWATATPSGMAGTSFITSSSSFNRPLGPRLGPSRAPAPSQGFSFGLPSSSHPTTLRNTGSAAAASSPFGSLARSSARPGNSGTGSQASPGLRNPLSD</sequence>
<dbReference type="GO" id="GO:0005737">
    <property type="term" value="C:cytoplasm"/>
    <property type="evidence" value="ECO:0007669"/>
    <property type="project" value="UniProtKB-SubCell"/>
</dbReference>
<dbReference type="AlphaFoldDB" id="A0AAN6JUQ2"/>
<evidence type="ECO:0000313" key="9">
    <source>
        <dbReference type="EMBL" id="KAK0557751.1"/>
    </source>
</evidence>
<dbReference type="InterPro" id="IPR004327">
    <property type="entry name" value="Phstyr_phstse_ac"/>
</dbReference>
<proteinExistence type="inferred from homology"/>
<keyword evidence="4 7" id="KW-0963">Cytoplasm</keyword>
<dbReference type="EC" id="5.2.1.8" evidence="7"/>
<gene>
    <name evidence="9" type="primary">RRD1</name>
    <name evidence="9" type="ORF">OC846_000318</name>
</gene>
<dbReference type="GO" id="GO:0000159">
    <property type="term" value="C:protein phosphatase type 2A complex"/>
    <property type="evidence" value="ECO:0007669"/>
    <property type="project" value="TreeGrafter"/>
</dbReference>
<evidence type="ECO:0000256" key="7">
    <source>
        <dbReference type="RuleBase" id="RU361210"/>
    </source>
</evidence>
<dbReference type="GO" id="GO:0003755">
    <property type="term" value="F:peptidyl-prolyl cis-trans isomerase activity"/>
    <property type="evidence" value="ECO:0007669"/>
    <property type="project" value="UniProtKB-KW"/>
</dbReference>
<organism evidence="9 10">
    <name type="scientific">Tilletia horrida</name>
    <dbReference type="NCBI Taxonomy" id="155126"/>
    <lineage>
        <taxon>Eukaryota</taxon>
        <taxon>Fungi</taxon>
        <taxon>Dikarya</taxon>
        <taxon>Basidiomycota</taxon>
        <taxon>Ustilaginomycotina</taxon>
        <taxon>Exobasidiomycetes</taxon>
        <taxon>Tilletiales</taxon>
        <taxon>Tilletiaceae</taxon>
        <taxon>Tilletia</taxon>
    </lineage>
</organism>
<dbReference type="Pfam" id="PF03095">
    <property type="entry name" value="PTPA"/>
    <property type="match status" value="1"/>
</dbReference>
<feature type="compositionally biased region" description="Polar residues" evidence="8">
    <location>
        <begin position="486"/>
        <end position="497"/>
    </location>
</feature>